<dbReference type="RefSeq" id="WP_096366957.1">
    <property type="nucleotide sequence ID" value="NZ_AP018052.1"/>
</dbReference>
<dbReference type="Gene3D" id="3.40.30.10">
    <property type="entry name" value="Glutaredoxin"/>
    <property type="match status" value="1"/>
</dbReference>
<evidence type="ECO:0000256" key="4">
    <source>
        <dbReference type="ARBA" id="ARBA00023004"/>
    </source>
</evidence>
<dbReference type="PANTHER" id="PTHR10293:SF72">
    <property type="entry name" value="MONOTHIOL GLUTAREDOXIN-S14, CHLOROPLASTIC"/>
    <property type="match status" value="1"/>
</dbReference>
<evidence type="ECO:0000256" key="5">
    <source>
        <dbReference type="ARBA" id="ARBA00023014"/>
    </source>
</evidence>
<dbReference type="AlphaFoldDB" id="A0A1Z4VU86"/>
<dbReference type="NCBIfam" id="TIGR00365">
    <property type="entry name" value="Grx4 family monothiol glutaredoxin"/>
    <property type="match status" value="1"/>
</dbReference>
<evidence type="ECO:0000256" key="7">
    <source>
        <dbReference type="PIRNR" id="PIRNR005894"/>
    </source>
</evidence>
<comment type="similarity">
    <text evidence="1 7">Belongs to the glutaredoxin family. Monothiol subfamily.</text>
</comment>
<reference evidence="10 11" key="1">
    <citation type="submission" date="2017-05" db="EMBL/GenBank/DDBJ databases">
        <title>Thiocyanate degradation by Thiohalobacter thiocyanaticus FOKN1.</title>
        <authorList>
            <person name="Oshiki M."/>
            <person name="Fukushima T."/>
            <person name="Kawano S."/>
            <person name="Nakagawa J."/>
        </authorList>
    </citation>
    <scope>NUCLEOTIDE SEQUENCE [LARGE SCALE GENOMIC DNA]</scope>
    <source>
        <strain evidence="10 11">FOKN1</strain>
    </source>
</reference>
<dbReference type="CDD" id="cd03028">
    <property type="entry name" value="GRX_PICOT_like"/>
    <property type="match status" value="1"/>
</dbReference>
<protein>
    <recommendedName>
        <fullName evidence="7">Glutaredoxin</fullName>
    </recommendedName>
</protein>
<dbReference type="InterPro" id="IPR002109">
    <property type="entry name" value="Glutaredoxin"/>
</dbReference>
<evidence type="ECO:0000256" key="1">
    <source>
        <dbReference type="ARBA" id="ARBA00009630"/>
    </source>
</evidence>
<dbReference type="InterPro" id="IPR033658">
    <property type="entry name" value="GRX_PICOT-like"/>
</dbReference>
<evidence type="ECO:0000313" key="10">
    <source>
        <dbReference type="EMBL" id="BAZ94918.1"/>
    </source>
</evidence>
<feature type="domain" description="Glutaredoxin" evidence="9">
    <location>
        <begin position="16"/>
        <end position="80"/>
    </location>
</feature>
<keyword evidence="4 8" id="KW-0408">Iron</keyword>
<accession>A0A1Z4VU86</accession>
<dbReference type="Proteomes" id="UP000218765">
    <property type="component" value="Chromosome"/>
</dbReference>
<organism evidence="10 11">
    <name type="scientific">Thiohalobacter thiocyanaticus</name>
    <dbReference type="NCBI Taxonomy" id="585455"/>
    <lineage>
        <taxon>Bacteria</taxon>
        <taxon>Pseudomonadati</taxon>
        <taxon>Pseudomonadota</taxon>
        <taxon>Gammaproteobacteria</taxon>
        <taxon>Thiohalobacterales</taxon>
        <taxon>Thiohalobacteraceae</taxon>
        <taxon>Thiohalobacter</taxon>
    </lineage>
</organism>
<dbReference type="PANTHER" id="PTHR10293">
    <property type="entry name" value="GLUTAREDOXIN FAMILY MEMBER"/>
    <property type="match status" value="1"/>
</dbReference>
<dbReference type="InterPro" id="IPR004480">
    <property type="entry name" value="Monothiol_GRX-rel"/>
</dbReference>
<dbReference type="OrthoDB" id="9804115at2"/>
<dbReference type="PROSITE" id="PS51354">
    <property type="entry name" value="GLUTAREDOXIN_2"/>
    <property type="match status" value="1"/>
</dbReference>
<evidence type="ECO:0000256" key="2">
    <source>
        <dbReference type="ARBA" id="ARBA00022714"/>
    </source>
</evidence>
<dbReference type="GO" id="GO:0015036">
    <property type="term" value="F:disulfide oxidoreductase activity"/>
    <property type="evidence" value="ECO:0007669"/>
    <property type="project" value="InterPro"/>
</dbReference>
<evidence type="ECO:0000256" key="8">
    <source>
        <dbReference type="PIRSR" id="PIRSR005894-2"/>
    </source>
</evidence>
<dbReference type="GO" id="GO:0051537">
    <property type="term" value="F:2 iron, 2 sulfur cluster binding"/>
    <property type="evidence" value="ECO:0007669"/>
    <property type="project" value="UniProtKB-KW"/>
</dbReference>
<keyword evidence="11" id="KW-1185">Reference proteome</keyword>
<dbReference type="Pfam" id="PF00462">
    <property type="entry name" value="Glutaredoxin"/>
    <property type="match status" value="1"/>
</dbReference>
<sequence>MDVMDKIKQAVDTHPVVIFMKGTPEMPMCGFSSRAAQALQACGEEFAYVNVLSDPEVFENLPRFANWPTFPQIYINGELIGGCDITLEMYQNGELEKMVKEAVAGKAGQGDSAAQ</sequence>
<keyword evidence="2 8" id="KW-0001">2Fe-2S</keyword>
<proteinExistence type="inferred from homology"/>
<keyword evidence="5 8" id="KW-0411">Iron-sulfur</keyword>
<dbReference type="PIRSF" id="PIRSF005894">
    <property type="entry name" value="Monothiol_GRX"/>
    <property type="match status" value="1"/>
</dbReference>
<name>A0A1Z4VU86_9GAMM</name>
<keyword evidence="6" id="KW-0676">Redox-active center</keyword>
<keyword evidence="3 8" id="KW-0479">Metal-binding</keyword>
<dbReference type="FunFam" id="3.40.30.10:FF:000005">
    <property type="entry name" value="Glutaredoxin 5"/>
    <property type="match status" value="1"/>
</dbReference>
<evidence type="ECO:0000256" key="3">
    <source>
        <dbReference type="ARBA" id="ARBA00022723"/>
    </source>
</evidence>
<feature type="binding site" evidence="8">
    <location>
        <position position="29"/>
    </location>
    <ligand>
        <name>[2Fe-2S] cluster</name>
        <dbReference type="ChEBI" id="CHEBI:190135"/>
        <note>ligand shared between dimeric partners</note>
    </ligand>
</feature>
<dbReference type="GO" id="GO:0046872">
    <property type="term" value="F:metal ion binding"/>
    <property type="evidence" value="ECO:0007669"/>
    <property type="project" value="UniProtKB-KW"/>
</dbReference>
<dbReference type="InterPro" id="IPR014434">
    <property type="entry name" value="Monothiol_GRX"/>
</dbReference>
<dbReference type="SUPFAM" id="SSF52833">
    <property type="entry name" value="Thioredoxin-like"/>
    <property type="match status" value="1"/>
</dbReference>
<dbReference type="EMBL" id="AP018052">
    <property type="protein sequence ID" value="BAZ94918.1"/>
    <property type="molecule type" value="Genomic_DNA"/>
</dbReference>
<dbReference type="InterPro" id="IPR036249">
    <property type="entry name" value="Thioredoxin-like_sf"/>
</dbReference>
<evidence type="ECO:0000259" key="9">
    <source>
        <dbReference type="Pfam" id="PF00462"/>
    </source>
</evidence>
<evidence type="ECO:0000313" key="11">
    <source>
        <dbReference type="Proteomes" id="UP000218765"/>
    </source>
</evidence>
<dbReference type="KEGG" id="ttc:FOKN1_2547"/>
<evidence type="ECO:0000256" key="6">
    <source>
        <dbReference type="ARBA" id="ARBA00023284"/>
    </source>
</evidence>
<gene>
    <name evidence="10" type="ORF">FOKN1_2547</name>
</gene>